<dbReference type="GO" id="GO:0003700">
    <property type="term" value="F:DNA-binding transcription factor activity"/>
    <property type="evidence" value="ECO:0007669"/>
    <property type="project" value="InterPro"/>
</dbReference>
<feature type="domain" description="HTH araC/xylS-type" evidence="4">
    <location>
        <begin position="175"/>
        <end position="272"/>
    </location>
</feature>
<evidence type="ECO:0000256" key="2">
    <source>
        <dbReference type="ARBA" id="ARBA00023125"/>
    </source>
</evidence>
<dbReference type="AlphaFoldDB" id="A0A917CNS3"/>
<sequence length="281" mass="32610">MKDDSFTFWRKYVAKAQLDLMSVAYTKVPTTWRNLNFIPDYNKFYYIIEGEGYLKIKDKEYYPKPGELYLIPSGALQSYDTINDHTFGKYWCHFLAKIGELNLFQLIEMPVHVVPSDPDGMKQKFEQLIRYANTDSLSSEFRVNSILFDMIAVFLEESASVKFNLAASASFEKMSHVLHYIETHLSDNVSVDELAQIAHFHPNYFIQVFKGFTGYSPIQYINRMRLEKAKHLVIMTDLNMSAIADALGMELPYFSRMFKEHTGFSPTAYREMVPKAGGLRR</sequence>
<dbReference type="SUPFAM" id="SSF46689">
    <property type="entry name" value="Homeodomain-like"/>
    <property type="match status" value="2"/>
</dbReference>
<comment type="caution">
    <text evidence="5">The sequence shown here is derived from an EMBL/GenBank/DDBJ whole genome shotgun (WGS) entry which is preliminary data.</text>
</comment>
<dbReference type="InterPro" id="IPR009057">
    <property type="entry name" value="Homeodomain-like_sf"/>
</dbReference>
<evidence type="ECO:0000259" key="4">
    <source>
        <dbReference type="PROSITE" id="PS01124"/>
    </source>
</evidence>
<dbReference type="InterPro" id="IPR003313">
    <property type="entry name" value="AraC-bd"/>
</dbReference>
<keyword evidence="2" id="KW-0238">DNA-binding</keyword>
<keyword evidence="1" id="KW-0805">Transcription regulation</keyword>
<protein>
    <submittedName>
        <fullName evidence="5">AraC family transcriptional regulator</fullName>
    </submittedName>
</protein>
<dbReference type="InterPro" id="IPR018060">
    <property type="entry name" value="HTH_AraC"/>
</dbReference>
<evidence type="ECO:0000313" key="5">
    <source>
        <dbReference type="EMBL" id="GGF92737.1"/>
    </source>
</evidence>
<evidence type="ECO:0000313" key="6">
    <source>
        <dbReference type="Proteomes" id="UP000644756"/>
    </source>
</evidence>
<dbReference type="InterPro" id="IPR037923">
    <property type="entry name" value="HTH-like"/>
</dbReference>
<dbReference type="SUPFAM" id="SSF51215">
    <property type="entry name" value="Regulatory protein AraC"/>
    <property type="match status" value="1"/>
</dbReference>
<dbReference type="Proteomes" id="UP000644756">
    <property type="component" value="Unassembled WGS sequence"/>
</dbReference>
<dbReference type="Gene3D" id="1.10.10.60">
    <property type="entry name" value="Homeodomain-like"/>
    <property type="match status" value="2"/>
</dbReference>
<dbReference type="PROSITE" id="PS01124">
    <property type="entry name" value="HTH_ARAC_FAMILY_2"/>
    <property type="match status" value="1"/>
</dbReference>
<dbReference type="InterPro" id="IPR018062">
    <property type="entry name" value="HTH_AraC-typ_CS"/>
</dbReference>
<dbReference type="RefSeq" id="WP_188529168.1">
    <property type="nucleotide sequence ID" value="NZ_BMGR01000002.1"/>
</dbReference>
<keyword evidence="3" id="KW-0804">Transcription</keyword>
<gene>
    <name evidence="5" type="ORF">GCM10010916_07640</name>
</gene>
<keyword evidence="6" id="KW-1185">Reference proteome</keyword>
<evidence type="ECO:0000256" key="1">
    <source>
        <dbReference type="ARBA" id="ARBA00023015"/>
    </source>
</evidence>
<dbReference type="EMBL" id="BMGR01000002">
    <property type="protein sequence ID" value="GGF92737.1"/>
    <property type="molecule type" value="Genomic_DNA"/>
</dbReference>
<evidence type="ECO:0000256" key="3">
    <source>
        <dbReference type="ARBA" id="ARBA00023163"/>
    </source>
</evidence>
<dbReference type="PANTHER" id="PTHR43280">
    <property type="entry name" value="ARAC-FAMILY TRANSCRIPTIONAL REGULATOR"/>
    <property type="match status" value="1"/>
</dbReference>
<dbReference type="Gene3D" id="2.60.120.280">
    <property type="entry name" value="Regulatory protein AraC"/>
    <property type="match status" value="1"/>
</dbReference>
<dbReference type="Pfam" id="PF02311">
    <property type="entry name" value="AraC_binding"/>
    <property type="match status" value="1"/>
</dbReference>
<dbReference type="Pfam" id="PF12833">
    <property type="entry name" value="HTH_18"/>
    <property type="match status" value="1"/>
</dbReference>
<organism evidence="5 6">
    <name type="scientific">Paenibacillus abyssi</name>
    <dbReference type="NCBI Taxonomy" id="1340531"/>
    <lineage>
        <taxon>Bacteria</taxon>
        <taxon>Bacillati</taxon>
        <taxon>Bacillota</taxon>
        <taxon>Bacilli</taxon>
        <taxon>Bacillales</taxon>
        <taxon>Paenibacillaceae</taxon>
        <taxon>Paenibacillus</taxon>
    </lineage>
</organism>
<dbReference type="GO" id="GO:0043565">
    <property type="term" value="F:sequence-specific DNA binding"/>
    <property type="evidence" value="ECO:0007669"/>
    <property type="project" value="InterPro"/>
</dbReference>
<accession>A0A917CNS3</accession>
<dbReference type="PROSITE" id="PS00041">
    <property type="entry name" value="HTH_ARAC_FAMILY_1"/>
    <property type="match status" value="1"/>
</dbReference>
<reference evidence="5" key="2">
    <citation type="submission" date="2020-09" db="EMBL/GenBank/DDBJ databases">
        <authorList>
            <person name="Sun Q."/>
            <person name="Zhou Y."/>
        </authorList>
    </citation>
    <scope>NUCLEOTIDE SEQUENCE</scope>
    <source>
        <strain evidence="5">CGMCC 1.12987</strain>
    </source>
</reference>
<reference evidence="5" key="1">
    <citation type="journal article" date="2014" name="Int. J. Syst. Evol. Microbiol.">
        <title>Complete genome sequence of Corynebacterium casei LMG S-19264T (=DSM 44701T), isolated from a smear-ripened cheese.</title>
        <authorList>
            <consortium name="US DOE Joint Genome Institute (JGI-PGF)"/>
            <person name="Walter F."/>
            <person name="Albersmeier A."/>
            <person name="Kalinowski J."/>
            <person name="Ruckert C."/>
        </authorList>
    </citation>
    <scope>NUCLEOTIDE SEQUENCE</scope>
    <source>
        <strain evidence="5">CGMCC 1.12987</strain>
    </source>
</reference>
<dbReference type="PANTHER" id="PTHR43280:SF28">
    <property type="entry name" value="HTH-TYPE TRANSCRIPTIONAL ACTIVATOR RHAS"/>
    <property type="match status" value="1"/>
</dbReference>
<dbReference type="SMART" id="SM00342">
    <property type="entry name" value="HTH_ARAC"/>
    <property type="match status" value="1"/>
</dbReference>
<name>A0A917CNS3_9BACL</name>
<proteinExistence type="predicted"/>